<dbReference type="Pfam" id="PF00990">
    <property type="entry name" value="GGDEF"/>
    <property type="match status" value="1"/>
</dbReference>
<dbReference type="PANTHER" id="PTHR45138:SF9">
    <property type="entry name" value="DIGUANYLATE CYCLASE DGCM-RELATED"/>
    <property type="match status" value="1"/>
</dbReference>
<reference evidence="2 3" key="1">
    <citation type="submission" date="2015-01" db="EMBL/GenBank/DDBJ databases">
        <title>Draft genome of Anoxybacillus thermarum strain AF/04.</title>
        <authorList>
            <person name="Poli A."/>
            <person name="Nicolaus B."/>
            <person name="Chan K.-G."/>
            <person name="Kahar U.M."/>
            <person name="Yaakob A.S."/>
            <person name="Chan C.S."/>
            <person name="Goh K.M."/>
        </authorList>
    </citation>
    <scope>NUCLEOTIDE SEQUENCE [LARGE SCALE GENOMIC DNA]</scope>
    <source>
        <strain evidence="2 3">AF/04</strain>
    </source>
</reference>
<feature type="domain" description="GGDEF" evidence="1">
    <location>
        <begin position="493"/>
        <end position="621"/>
    </location>
</feature>
<keyword evidence="3" id="KW-1185">Reference proteome</keyword>
<dbReference type="CDD" id="cd01949">
    <property type="entry name" value="GGDEF"/>
    <property type="match status" value="1"/>
</dbReference>
<gene>
    <name evidence="2" type="ORF">LH47_02642</name>
</gene>
<dbReference type="SUPFAM" id="SSF55073">
    <property type="entry name" value="Nucleotide cyclase"/>
    <property type="match status" value="1"/>
</dbReference>
<dbReference type="Gene3D" id="3.30.450.40">
    <property type="match status" value="2"/>
</dbReference>
<dbReference type="EMBL" id="JXTH01000077">
    <property type="protein sequence ID" value="KIQ93284.1"/>
    <property type="molecule type" value="Genomic_DNA"/>
</dbReference>
<evidence type="ECO:0000313" key="2">
    <source>
        <dbReference type="EMBL" id="KIQ93284.1"/>
    </source>
</evidence>
<evidence type="ECO:0000313" key="3">
    <source>
        <dbReference type="Proteomes" id="UP000032102"/>
    </source>
</evidence>
<dbReference type="NCBIfam" id="TIGR00254">
    <property type="entry name" value="GGDEF"/>
    <property type="match status" value="1"/>
</dbReference>
<protein>
    <submittedName>
        <fullName evidence="2">Stalked cell differentiation-controlling protein</fullName>
    </submittedName>
</protein>
<dbReference type="InterPro" id="IPR050469">
    <property type="entry name" value="Diguanylate_Cyclase"/>
</dbReference>
<dbReference type="Proteomes" id="UP000032102">
    <property type="component" value="Unassembled WGS sequence"/>
</dbReference>
<dbReference type="InterPro" id="IPR043128">
    <property type="entry name" value="Rev_trsase/Diguanyl_cyclase"/>
</dbReference>
<dbReference type="InterPro" id="IPR029016">
    <property type="entry name" value="GAF-like_dom_sf"/>
</dbReference>
<accession>A0A0D0QUX3</accession>
<dbReference type="GO" id="GO:0052621">
    <property type="term" value="F:diguanylate cyclase activity"/>
    <property type="evidence" value="ECO:0007669"/>
    <property type="project" value="TreeGrafter"/>
</dbReference>
<dbReference type="GO" id="GO:0005886">
    <property type="term" value="C:plasma membrane"/>
    <property type="evidence" value="ECO:0007669"/>
    <property type="project" value="TreeGrafter"/>
</dbReference>
<dbReference type="GO" id="GO:0043709">
    <property type="term" value="P:cell adhesion involved in single-species biofilm formation"/>
    <property type="evidence" value="ECO:0007669"/>
    <property type="project" value="TreeGrafter"/>
</dbReference>
<dbReference type="InterPro" id="IPR000160">
    <property type="entry name" value="GGDEF_dom"/>
</dbReference>
<evidence type="ECO:0000259" key="1">
    <source>
        <dbReference type="PROSITE" id="PS50887"/>
    </source>
</evidence>
<sequence length="621" mass="72303">MRVSEKMNVQERDQYAIFKQKFFDWFLTEEDFTNLPRVIQALITLLQKEFHLLDVTFYVLNPFKHAFEPEVTTNHIIEQQREKYMIPFDEQLKQQFDDVVVIDDESEIKTVQFGIHFSEDSLGLVRFQLHVRHMIPRSLIKQMRQDFLKVFARIRKVSEALSEEKRYEQLHRAATKIHASMNIGDVLEEIVKVLKEVYPTFTFHLFLSYDSTTDRDLPIKLLTFENEDEHMGAMQAYVTGQIQLHDSLVYKKSVIYAPIKGAQGIYGVIEMIAPTIMELPEREMRFISLLANTAGSALENAKLYEQSKRLIADLQLINETIHHLNTNLRFQDALKFMIEKIKTSFDADEVGFIILQEKERRVLPGSTAFFQSREAKAYVDFVFHRIQHPRDTLFLGDVKIHSDHAKRFRSLMAVPMMRGMMKGVAIVLHQEAYHFSFDMFKLLQSLIHHSTLAFTNAALREELERMVITDRLTNLYARHYLDERIQRSMEEDGLGTFILIDIDNFKKINDTYGHQVGDEIIIQVANIIKANIRQNDIGARWGGEELAIYLPKVSINAGLSIANRLVQKVRELTNPPVTISCGVSYWKKNRADSVKELFNRADEALYTAKRTGKNRVVVQEY</sequence>
<organism evidence="2 3">
    <name type="scientific">Anoxybacillus thermarum</name>
    <dbReference type="NCBI Taxonomy" id="404937"/>
    <lineage>
        <taxon>Bacteria</taxon>
        <taxon>Bacillati</taxon>
        <taxon>Bacillota</taxon>
        <taxon>Bacilli</taxon>
        <taxon>Bacillales</taxon>
        <taxon>Anoxybacillaceae</taxon>
        <taxon>Anoxybacillus</taxon>
    </lineage>
</organism>
<dbReference type="PATRIC" id="fig|404937.3.peg.2889"/>
<dbReference type="SUPFAM" id="SSF55781">
    <property type="entry name" value="GAF domain-like"/>
    <property type="match status" value="2"/>
</dbReference>
<comment type="caution">
    <text evidence="2">The sequence shown here is derived from an EMBL/GenBank/DDBJ whole genome shotgun (WGS) entry which is preliminary data.</text>
</comment>
<dbReference type="InterPro" id="IPR029787">
    <property type="entry name" value="Nucleotide_cyclase"/>
</dbReference>
<dbReference type="GO" id="GO:1902201">
    <property type="term" value="P:negative regulation of bacterial-type flagellum-dependent cell motility"/>
    <property type="evidence" value="ECO:0007669"/>
    <property type="project" value="TreeGrafter"/>
</dbReference>
<proteinExistence type="predicted"/>
<dbReference type="Gene3D" id="3.30.70.270">
    <property type="match status" value="1"/>
</dbReference>
<dbReference type="SMART" id="SM00267">
    <property type="entry name" value="GGDEF"/>
    <property type="match status" value="1"/>
</dbReference>
<dbReference type="FunFam" id="3.30.70.270:FF:000001">
    <property type="entry name" value="Diguanylate cyclase domain protein"/>
    <property type="match status" value="1"/>
</dbReference>
<dbReference type="AlphaFoldDB" id="A0A0D0QUX3"/>
<name>A0A0D0QUX3_9BACL</name>
<dbReference type="PROSITE" id="PS50887">
    <property type="entry name" value="GGDEF"/>
    <property type="match status" value="1"/>
</dbReference>
<dbReference type="PANTHER" id="PTHR45138">
    <property type="entry name" value="REGULATORY COMPONENTS OF SENSORY TRANSDUCTION SYSTEM"/>
    <property type="match status" value="1"/>
</dbReference>